<name>A0AB40D2W7_DIOCR</name>
<dbReference type="Proteomes" id="UP001515500">
    <property type="component" value="Chromosome 19"/>
</dbReference>
<dbReference type="RefSeq" id="XP_039146767.1">
    <property type="nucleotide sequence ID" value="XM_039290833.1"/>
</dbReference>
<dbReference type="GeneID" id="120284004"/>
<dbReference type="Gene3D" id="3.60.10.10">
    <property type="entry name" value="Endonuclease/exonuclease/phosphatase"/>
    <property type="match status" value="1"/>
</dbReference>
<dbReference type="InterPro" id="IPR036691">
    <property type="entry name" value="Endo/exonu/phosph_ase_sf"/>
</dbReference>
<evidence type="ECO:0000313" key="3">
    <source>
        <dbReference type="RefSeq" id="XP_039146767.1"/>
    </source>
</evidence>
<dbReference type="Pfam" id="PF00078">
    <property type="entry name" value="RVT_1"/>
    <property type="match status" value="1"/>
</dbReference>
<dbReference type="InterPro" id="IPR026960">
    <property type="entry name" value="RVT-Znf"/>
</dbReference>
<gene>
    <name evidence="3" type="primary">LOC120284004</name>
</gene>
<organism evidence="2 3">
    <name type="scientific">Dioscorea cayennensis subsp. rotundata</name>
    <name type="common">White Guinea yam</name>
    <name type="synonym">Dioscorea rotundata</name>
    <dbReference type="NCBI Taxonomy" id="55577"/>
    <lineage>
        <taxon>Eukaryota</taxon>
        <taxon>Viridiplantae</taxon>
        <taxon>Streptophyta</taxon>
        <taxon>Embryophyta</taxon>
        <taxon>Tracheophyta</taxon>
        <taxon>Spermatophyta</taxon>
        <taxon>Magnoliopsida</taxon>
        <taxon>Liliopsida</taxon>
        <taxon>Dioscoreales</taxon>
        <taxon>Dioscoreaceae</taxon>
        <taxon>Dioscorea</taxon>
    </lineage>
</organism>
<proteinExistence type="predicted"/>
<dbReference type="PANTHER" id="PTHR33116:SF78">
    <property type="entry name" value="OS12G0587133 PROTEIN"/>
    <property type="match status" value="1"/>
</dbReference>
<evidence type="ECO:0000313" key="2">
    <source>
        <dbReference type="Proteomes" id="UP001515500"/>
    </source>
</evidence>
<protein>
    <submittedName>
        <fullName evidence="3">Uncharacterized protein LOC120284004</fullName>
    </submittedName>
</protein>
<dbReference type="PANTHER" id="PTHR33116">
    <property type="entry name" value="REVERSE TRANSCRIPTASE ZINC-BINDING DOMAIN-CONTAINING PROTEIN-RELATED-RELATED"/>
    <property type="match status" value="1"/>
</dbReference>
<dbReference type="InterPro" id="IPR043502">
    <property type="entry name" value="DNA/RNA_pol_sf"/>
</dbReference>
<evidence type="ECO:0000259" key="1">
    <source>
        <dbReference type="PROSITE" id="PS50878"/>
    </source>
</evidence>
<reference evidence="3" key="1">
    <citation type="submission" date="2025-08" db="UniProtKB">
        <authorList>
            <consortium name="RefSeq"/>
        </authorList>
    </citation>
    <scope>IDENTIFICATION</scope>
</reference>
<dbReference type="InterPro" id="IPR000477">
    <property type="entry name" value="RT_dom"/>
</dbReference>
<feature type="domain" description="Reverse transcriptase" evidence="1">
    <location>
        <begin position="326"/>
        <end position="591"/>
    </location>
</feature>
<dbReference type="PROSITE" id="PS50878">
    <property type="entry name" value="RT_POL"/>
    <property type="match status" value="1"/>
</dbReference>
<dbReference type="CDD" id="cd01650">
    <property type="entry name" value="RT_nLTR_like"/>
    <property type="match status" value="1"/>
</dbReference>
<accession>A0AB40D2W7</accession>
<dbReference type="SUPFAM" id="SSF56219">
    <property type="entry name" value="DNase I-like"/>
    <property type="match status" value="1"/>
</dbReference>
<dbReference type="Pfam" id="PF13966">
    <property type="entry name" value="zf-RVT"/>
    <property type="match status" value="1"/>
</dbReference>
<keyword evidence="2" id="KW-1185">Reference proteome</keyword>
<dbReference type="SUPFAM" id="SSF56672">
    <property type="entry name" value="DNA/RNA polymerases"/>
    <property type="match status" value="1"/>
</dbReference>
<sequence length="925" mass="104953">MDNPNIICWNCRGISSKATSDRVRFLIRSHRPKIICLVETRANADRTYRFCSKISKNWEWAAILADGFSGGIIVLWDKFLGYVTPIAVSRRDLHLVISTNNSFNWVISTQLSTDPNTMEGLFIITHGFGLPGAIIKPGAPVVGLVLTDYVEACSISPNGSPLHSFGHLLSRLRSKIVSWSLTGLTPLDRAIKETESTIKLLEETVDFDPESNCSLSELYSRFASLQFQNSARWAQRAHLLWLKDGDNNTSFFHNSVHIRSHFNVISQIYDSNDSFVTNQADIESRFVGFYSNLWRDNTYINFLDVYNALPHDLPTLTDIDGIILTKDVSRDEVFSALNELPSRKSPGPDGFNAEFYKFFWPVLGDRLFEAIRREQVGFVSGRCTFDNILALQEIVHSLEHSMNDPPRMLTKIDIEKAYDTLSWSAILATLAKMNFPNTWNSWIAACLKSSSFSILINGSPSSWITSTRGIRQGDPISSYLFILVSQNLSSLLIRSMNLGMIPGFDARLSYNFNHLMYADDLVIVTRASRFAARNIKLCLDFYASLTGQKANASKSSIYLPSWFNSRVARSIKDILCFPIASFPLLYLGVLISPSKLNVSHFKPLVDRINRTCARWKNLKLSLAAKSTLINSSLLAIPTYYLSVYPIPDSILKDITKIIRNFFWHKSGNGKGIHAVSWSRITDQKTEGGLAIRIYQTAYVLKPFCGIKSVNPSITSFLFDPWCGEIPLAFKPTFLNMHSDLDLLVCNDLCIGNSWNYDYLYNIFGSHIDDLIPIMSIIDHTCNNKWVWIPKPFSPKITSTVYHFLNNIGSEPSPWAGWRKIWSLRVMPRVKHFLWLLFNGRLATADFLYSINLGPRRMCILCNLDFENSEHLFHTCCKTQGLWAFISNLLHKQIHFPDGFVMGNWLCIKWGVSAAFSKNGKQKEED</sequence>
<dbReference type="AlphaFoldDB" id="A0AB40D2W7"/>